<gene>
    <name evidence="1" type="ORF">BDR25DRAFT_347726</name>
</gene>
<reference evidence="1" key="1">
    <citation type="journal article" date="2020" name="Stud. Mycol.">
        <title>101 Dothideomycetes genomes: a test case for predicting lifestyles and emergence of pathogens.</title>
        <authorList>
            <person name="Haridas S."/>
            <person name="Albert R."/>
            <person name="Binder M."/>
            <person name="Bloem J."/>
            <person name="Labutti K."/>
            <person name="Salamov A."/>
            <person name="Andreopoulos B."/>
            <person name="Baker S."/>
            <person name="Barry K."/>
            <person name="Bills G."/>
            <person name="Bluhm B."/>
            <person name="Cannon C."/>
            <person name="Castanera R."/>
            <person name="Culley D."/>
            <person name="Daum C."/>
            <person name="Ezra D."/>
            <person name="Gonzalez J."/>
            <person name="Henrissat B."/>
            <person name="Kuo A."/>
            <person name="Liang C."/>
            <person name="Lipzen A."/>
            <person name="Lutzoni F."/>
            <person name="Magnuson J."/>
            <person name="Mondo S."/>
            <person name="Nolan M."/>
            <person name="Ohm R."/>
            <person name="Pangilinan J."/>
            <person name="Park H.-J."/>
            <person name="Ramirez L."/>
            <person name="Alfaro M."/>
            <person name="Sun H."/>
            <person name="Tritt A."/>
            <person name="Yoshinaga Y."/>
            <person name="Zwiers L.-H."/>
            <person name="Turgeon B."/>
            <person name="Goodwin S."/>
            <person name="Spatafora J."/>
            <person name="Crous P."/>
            <person name="Grigoriev I."/>
        </authorList>
    </citation>
    <scope>NUCLEOTIDE SEQUENCE</scope>
    <source>
        <strain evidence="1">ATCC 200398</strain>
    </source>
</reference>
<name>A0ACB6RDD5_9PLEO</name>
<sequence length="1081" mass="121624">MNIEVVDNALQVLDVFASDLVMFQYDRSNREAKKSELAFAVELGLEGLKQHLNSETSCSVGASFTNIRMARDATITEGGKAELVAFYVDLTLPVISSVLLSEVLLAEILIGTHINSMLWLKEDIKRECKDRKSNSRVGDLSKEELPFSGNNWPLEYISTWLKLKWGISQRRGDLYTIIGIILQHILEPINRKYSSSPLVKNRLVIAIPAYFTLFWQDLRNICYVSQVYGALRSCELPQLSLQDSIIFRFSSSLTVFVNLLAVGVGITARYFLNENGQALGRILHFNTGVHSRIVCISPYNQFNPVPHASGAPPSFTVKLPILKHGRLHDQLGIITHPSCRQGQGIPRYAYGTLSSTLLLEVELWNMVTGECLHFLEAYSLYYVCRRLQIAEIPRPNSLLKLILTMLSNTIEYGESIGLLKFLLELDKLNSDGHNFSVPGDTPFPNPCIFRSLTSYPVVSFQFRNHLTVVLITYEFVDLERLLMKFIEYFSLVKGMECNSEILRRAEWLCNLNSTDSSMKLHSAISFSSYRRTILAKPVFRISCRIACSLFEKVEKSSIQPPLSINSNPNPNLNPKMALLTGPPPTHNPSNLPTLPTELLMQISSYLPRSSIACLAFTTRRIYSDMDSSAFSKVQAGRRLAYKKDYIRLLRLLERDREAEGLWYCDFCVSIHESPDHGVPYTNSGRDDAILLTVYAPAHLSSVQVPSTGNRSNGGGVLEKKNEEEGGSVISRVYDLDVTLAGARAMRTPRWKEFCYNVGICISRFRERGRVLLYFPACSGDEGCEGEVDEGEEEEDTGGFEEVGSEIHDLFSDTLSRSSQNPSLEPPPSFTATYFYTAEARVVRIEAQVDANNTTEYQGTTTPATLTSNRESCFIHLTNYKILLSTPLSSPNQPELEPLHNFRQALHCLRIQQCHHYISSSHMHDTILGRLQRMLFGAGAQDSIGGGTGGRDEEGWCECGCLFDVDVRTVGGFGAEVKIYRVLGKKEGLKCADGGVRWLWERGKKRNTELRYRGWEIMFEIVFGEGICRQLTSKSWLRLISIILIRHHGMDIERAYLQFNLHPHSTPFSVLAGMHAIFTLSS</sequence>
<organism evidence="1 2">
    <name type="scientific">Lindgomyces ingoldianus</name>
    <dbReference type="NCBI Taxonomy" id="673940"/>
    <lineage>
        <taxon>Eukaryota</taxon>
        <taxon>Fungi</taxon>
        <taxon>Dikarya</taxon>
        <taxon>Ascomycota</taxon>
        <taxon>Pezizomycotina</taxon>
        <taxon>Dothideomycetes</taxon>
        <taxon>Pleosporomycetidae</taxon>
        <taxon>Pleosporales</taxon>
        <taxon>Lindgomycetaceae</taxon>
        <taxon>Lindgomyces</taxon>
    </lineage>
</organism>
<accession>A0ACB6RDD5</accession>
<protein>
    <submittedName>
        <fullName evidence="1">Uncharacterized protein</fullName>
    </submittedName>
</protein>
<proteinExistence type="predicted"/>
<evidence type="ECO:0000313" key="1">
    <source>
        <dbReference type="EMBL" id="KAF2477349.1"/>
    </source>
</evidence>
<comment type="caution">
    <text evidence="1">The sequence shown here is derived from an EMBL/GenBank/DDBJ whole genome shotgun (WGS) entry which is preliminary data.</text>
</comment>
<keyword evidence="2" id="KW-1185">Reference proteome</keyword>
<dbReference type="EMBL" id="MU003492">
    <property type="protein sequence ID" value="KAF2477349.1"/>
    <property type="molecule type" value="Genomic_DNA"/>
</dbReference>
<evidence type="ECO:0000313" key="2">
    <source>
        <dbReference type="Proteomes" id="UP000799755"/>
    </source>
</evidence>
<dbReference type="Proteomes" id="UP000799755">
    <property type="component" value="Unassembled WGS sequence"/>
</dbReference>